<evidence type="ECO:0000259" key="6">
    <source>
        <dbReference type="Pfam" id="PF01878"/>
    </source>
</evidence>
<organism evidence="7 8">
    <name type="scientific">Fusarium irregulare</name>
    <dbReference type="NCBI Taxonomy" id="2494466"/>
    <lineage>
        <taxon>Eukaryota</taxon>
        <taxon>Fungi</taxon>
        <taxon>Dikarya</taxon>
        <taxon>Ascomycota</taxon>
        <taxon>Pezizomycotina</taxon>
        <taxon>Sordariomycetes</taxon>
        <taxon>Hypocreomycetidae</taxon>
        <taxon>Hypocreales</taxon>
        <taxon>Nectriaceae</taxon>
        <taxon>Fusarium</taxon>
        <taxon>Fusarium incarnatum-equiseti species complex</taxon>
    </lineage>
</organism>
<protein>
    <recommendedName>
        <fullName evidence="2">Thymocyte nuclear protein 1</fullName>
    </recommendedName>
</protein>
<proteinExistence type="predicted"/>
<comment type="subcellular location">
    <subcellularLocation>
        <location evidence="1">Nucleus</location>
    </subcellularLocation>
</comment>
<dbReference type="PANTHER" id="PTHR14087">
    <property type="entry name" value="THYMOCYTE NUCLEAR PROTEIN 1"/>
    <property type="match status" value="1"/>
</dbReference>
<dbReference type="InterPro" id="IPR052181">
    <property type="entry name" value="5hmC_binding"/>
</dbReference>
<dbReference type="InterPro" id="IPR002740">
    <property type="entry name" value="EVE_domain"/>
</dbReference>
<dbReference type="GO" id="GO:0005634">
    <property type="term" value="C:nucleus"/>
    <property type="evidence" value="ECO:0007669"/>
    <property type="project" value="UniProtKB-SubCell"/>
</dbReference>
<dbReference type="InterPro" id="IPR015947">
    <property type="entry name" value="PUA-like_sf"/>
</dbReference>
<feature type="compositionally biased region" description="Basic and acidic residues" evidence="5">
    <location>
        <begin position="78"/>
        <end position="93"/>
    </location>
</feature>
<reference evidence="7" key="1">
    <citation type="submission" date="2022-10" db="EMBL/GenBank/DDBJ databases">
        <title>Fusarium specimens isolated from Avocado Roots.</title>
        <authorList>
            <person name="Stajich J."/>
            <person name="Roper C."/>
            <person name="Heimlech-Rivalta G."/>
        </authorList>
    </citation>
    <scope>NUCLEOTIDE SEQUENCE</scope>
    <source>
        <strain evidence="7">CF00143</strain>
    </source>
</reference>
<comment type="caution">
    <text evidence="7">The sequence shown here is derived from an EMBL/GenBank/DDBJ whole genome shotgun (WGS) entry which is preliminary data.</text>
</comment>
<dbReference type="Gene3D" id="3.10.590.10">
    <property type="entry name" value="ph1033 like domains"/>
    <property type="match status" value="1"/>
</dbReference>
<feature type="domain" description="EVE" evidence="6">
    <location>
        <begin position="118"/>
        <end position="276"/>
    </location>
</feature>
<dbReference type="Pfam" id="PF01878">
    <property type="entry name" value="EVE"/>
    <property type="match status" value="1"/>
</dbReference>
<keyword evidence="4" id="KW-0539">Nucleus</keyword>
<feature type="region of interest" description="Disordered" evidence="5">
    <location>
        <begin position="1"/>
        <end position="114"/>
    </location>
</feature>
<dbReference type="FunFam" id="3.10.590.10:FF:000003">
    <property type="entry name" value="Thymocyte nuclear protein 1"/>
    <property type="match status" value="1"/>
</dbReference>
<feature type="compositionally biased region" description="Polar residues" evidence="5">
    <location>
        <begin position="95"/>
        <end position="109"/>
    </location>
</feature>
<name>A0A9W8PMT9_9HYPO</name>
<evidence type="ECO:0000313" key="7">
    <source>
        <dbReference type="EMBL" id="KAJ4011861.1"/>
    </source>
</evidence>
<keyword evidence="3" id="KW-0597">Phosphoprotein</keyword>
<dbReference type="AlphaFoldDB" id="A0A9W8PMT9"/>
<dbReference type="SUPFAM" id="SSF88697">
    <property type="entry name" value="PUA domain-like"/>
    <property type="match status" value="1"/>
</dbReference>
<dbReference type="EMBL" id="JAPDHF010000010">
    <property type="protein sequence ID" value="KAJ4011861.1"/>
    <property type="molecule type" value="Genomic_DNA"/>
</dbReference>
<dbReference type="InterPro" id="IPR047197">
    <property type="entry name" value="THYN1-like_EVE"/>
</dbReference>
<dbReference type="Proteomes" id="UP001152130">
    <property type="component" value="Unassembled WGS sequence"/>
</dbReference>
<gene>
    <name evidence="7" type="ORF">NW766_007161</name>
</gene>
<dbReference type="CDD" id="cd21133">
    <property type="entry name" value="EVE"/>
    <property type="match status" value="1"/>
</dbReference>
<evidence type="ECO:0000256" key="2">
    <source>
        <dbReference type="ARBA" id="ARBA00014654"/>
    </source>
</evidence>
<sequence>MPPRKRSAPESSEDAAPKRRSLRNAPKSQPEPEPAPTTKKSPPKKTPKPAVKKEDKPKPSPKDSKPTPKKSSPAPKATKSEPKETKPKKEEAGSRSLSPSPEIPTTNPNCEKHDGKWYWLMKAEPETRIENGVDVKFSIDDLKTKTEPEGWDGIRAYAARNNMRQMNAGDLAFFYASNCKEPGIVGIMEIVKEYSEDRTARDKKAPYYDPKSSKEKPIWDLVHVEFRKKFAVPIGLKELKELGKSGGPLETMQLLKQSRLSVSKVSGEEFAYLCELADKKAKEAGLEHDEVK</sequence>
<keyword evidence="8" id="KW-1185">Reference proteome</keyword>
<evidence type="ECO:0000256" key="5">
    <source>
        <dbReference type="SAM" id="MobiDB-lite"/>
    </source>
</evidence>
<feature type="compositionally biased region" description="Basic and acidic residues" evidence="5">
    <location>
        <begin position="51"/>
        <end position="66"/>
    </location>
</feature>
<evidence type="ECO:0000256" key="3">
    <source>
        <dbReference type="ARBA" id="ARBA00022553"/>
    </source>
</evidence>
<evidence type="ECO:0000256" key="1">
    <source>
        <dbReference type="ARBA" id="ARBA00004123"/>
    </source>
</evidence>
<evidence type="ECO:0000256" key="4">
    <source>
        <dbReference type="ARBA" id="ARBA00023242"/>
    </source>
</evidence>
<accession>A0A9W8PMT9</accession>
<evidence type="ECO:0000313" key="8">
    <source>
        <dbReference type="Proteomes" id="UP001152130"/>
    </source>
</evidence>
<dbReference type="PANTHER" id="PTHR14087:SF7">
    <property type="entry name" value="THYMOCYTE NUCLEAR PROTEIN 1"/>
    <property type="match status" value="1"/>
</dbReference>